<reference evidence="12" key="1">
    <citation type="submission" date="2025-08" db="UniProtKB">
        <authorList>
            <consortium name="RefSeq"/>
        </authorList>
    </citation>
    <scope>IDENTIFICATION</scope>
    <source>
        <strain evidence="12">15085-1641.00</strain>
        <tissue evidence="12">Whole body</tissue>
    </source>
</reference>
<dbReference type="Gene3D" id="2.30.40.10">
    <property type="entry name" value="Urease, subunit C, domain 1"/>
    <property type="match status" value="1"/>
</dbReference>
<dbReference type="GO" id="GO:0005829">
    <property type="term" value="C:cytosol"/>
    <property type="evidence" value="ECO:0007669"/>
    <property type="project" value="TreeGrafter"/>
</dbReference>
<evidence type="ECO:0000256" key="5">
    <source>
        <dbReference type="ARBA" id="ARBA00022723"/>
    </source>
</evidence>
<keyword evidence="7 9" id="KW-0862">Zinc</keyword>
<dbReference type="InterPro" id="IPR032466">
    <property type="entry name" value="Metal_Hydrolase"/>
</dbReference>
<dbReference type="InterPro" id="IPR011059">
    <property type="entry name" value="Metal-dep_hydrolase_composite"/>
</dbReference>
<dbReference type="PANTHER" id="PTHR11271:SF6">
    <property type="entry name" value="GUANINE DEAMINASE"/>
    <property type="match status" value="1"/>
</dbReference>
<keyword evidence="5 9" id="KW-0479">Metal-binding</keyword>
<name>A0A6J1LFW8_DROHY</name>
<dbReference type="GO" id="GO:0008892">
    <property type="term" value="F:guanine deaminase activity"/>
    <property type="evidence" value="ECO:0007669"/>
    <property type="project" value="UniProtKB-UniRule"/>
</dbReference>
<dbReference type="NCBIfam" id="TIGR02967">
    <property type="entry name" value="guan_deamin"/>
    <property type="match status" value="1"/>
</dbReference>
<comment type="catalytic activity">
    <reaction evidence="8 9">
        <text>guanine + H2O + H(+) = xanthine + NH4(+)</text>
        <dbReference type="Rhea" id="RHEA:14665"/>
        <dbReference type="ChEBI" id="CHEBI:15377"/>
        <dbReference type="ChEBI" id="CHEBI:15378"/>
        <dbReference type="ChEBI" id="CHEBI:16235"/>
        <dbReference type="ChEBI" id="CHEBI:17712"/>
        <dbReference type="ChEBI" id="CHEBI:28938"/>
        <dbReference type="EC" id="3.5.4.3"/>
    </reaction>
</comment>
<dbReference type="FunFam" id="3.20.20.140:FF:000022">
    <property type="entry name" value="Guanine deaminase"/>
    <property type="match status" value="1"/>
</dbReference>
<comment type="similarity">
    <text evidence="2 9">Belongs to the metallo-dependent hydrolases superfamily. ATZ/TRZ family.</text>
</comment>
<evidence type="ECO:0000313" key="12">
    <source>
        <dbReference type="RefSeq" id="XP_023165121.2"/>
    </source>
</evidence>
<evidence type="ECO:0000256" key="1">
    <source>
        <dbReference type="ARBA" id="ARBA00004984"/>
    </source>
</evidence>
<dbReference type="OrthoDB" id="194468at2759"/>
<dbReference type="SUPFAM" id="SSF51338">
    <property type="entry name" value="Composite domain of metallo-dependent hydrolases"/>
    <property type="match status" value="2"/>
</dbReference>
<evidence type="ECO:0000256" key="4">
    <source>
        <dbReference type="ARBA" id="ARBA00014514"/>
    </source>
</evidence>
<evidence type="ECO:0000259" key="10">
    <source>
        <dbReference type="Pfam" id="PF01979"/>
    </source>
</evidence>
<dbReference type="InterPro" id="IPR014311">
    <property type="entry name" value="Guanine_deaminase"/>
</dbReference>
<feature type="domain" description="Amidohydrolase-related" evidence="10">
    <location>
        <begin position="64"/>
        <end position="442"/>
    </location>
</feature>
<sequence length="446" mass="48728">MPTVYRGTIVHTKSLNEFESFNEGFLAVENGKIIGIGNDFNNWLSSSKIDRDSFTEVRLSKFQFLSPGFCDGHIHAPQYAQIGLGMSVPLLDWLNAYTFPTEAKYVDKEFALQIYRNVVKATLRCGTTLASYFATNDLGSTLILAEEAARQGQRALIGKVCSNCNSPDFYVETTDESVDGTQAFVTAIRKLNNPLVLPTITPRFALSCSKDLLQKLGDIAKQNDLHVQSHISENLDEIEAVKQIFNTSYASAYDDAGLLTKKTVMAHGVHLQDDEIALLNQRGTAIIHCPASNTNLNSGICDVQRLIKAGLTVGLGTDVSGGNSVSVLTAIKRAIDVSKHLAFFKKQDILGTGKAQNPDNDYQQLSYKQAYYLATLGGAKALALDHITGNFSVGKDFDALLVDVSVLEKPHRAFTVDELLEKFIFTGDDRNIKAVFVAGNLVKGSI</sequence>
<evidence type="ECO:0000256" key="3">
    <source>
        <dbReference type="ARBA" id="ARBA00012781"/>
    </source>
</evidence>
<protein>
    <recommendedName>
        <fullName evidence="4 9">Guanine deaminase</fullName>
        <shortName evidence="9">Guanase</shortName>
        <ecNumber evidence="3 9">3.5.4.3</ecNumber>
    </recommendedName>
    <alternativeName>
        <fullName evidence="9">Guanine aminohydrolase</fullName>
    </alternativeName>
</protein>
<comment type="cofactor">
    <cofactor evidence="9">
        <name>Zn(2+)</name>
        <dbReference type="ChEBI" id="CHEBI:29105"/>
    </cofactor>
    <text evidence="9">Binds 1 zinc ion per subunit.</text>
</comment>
<dbReference type="KEGG" id="dhe:111595556"/>
<dbReference type="OMA" id="CVHMNDS"/>
<dbReference type="Proteomes" id="UP000504633">
    <property type="component" value="Unplaced"/>
</dbReference>
<dbReference type="InterPro" id="IPR006680">
    <property type="entry name" value="Amidohydro-rel"/>
</dbReference>
<dbReference type="EC" id="3.5.4.3" evidence="3 9"/>
<evidence type="ECO:0000256" key="9">
    <source>
        <dbReference type="RuleBase" id="RU366009"/>
    </source>
</evidence>
<dbReference type="GO" id="GO:0006147">
    <property type="term" value="P:guanine catabolic process"/>
    <property type="evidence" value="ECO:0007669"/>
    <property type="project" value="UniProtKB-UniRule"/>
</dbReference>
<dbReference type="RefSeq" id="XP_023165121.2">
    <property type="nucleotide sequence ID" value="XM_023309353.2"/>
</dbReference>
<accession>A0A6J1LFW8</accession>
<dbReference type="PANTHER" id="PTHR11271">
    <property type="entry name" value="GUANINE DEAMINASE"/>
    <property type="match status" value="1"/>
</dbReference>
<comment type="pathway">
    <text evidence="1 9">Purine metabolism; guanine degradation; xanthine from guanine: step 1/1.</text>
</comment>
<evidence type="ECO:0000313" key="11">
    <source>
        <dbReference type="Proteomes" id="UP000504633"/>
    </source>
</evidence>
<evidence type="ECO:0000256" key="2">
    <source>
        <dbReference type="ARBA" id="ARBA00006745"/>
    </source>
</evidence>
<proteinExistence type="inferred from homology"/>
<dbReference type="InterPro" id="IPR051607">
    <property type="entry name" value="Metallo-dep_hydrolases"/>
</dbReference>
<dbReference type="Pfam" id="PF01979">
    <property type="entry name" value="Amidohydro_1"/>
    <property type="match status" value="1"/>
</dbReference>
<dbReference type="SUPFAM" id="SSF51556">
    <property type="entry name" value="Metallo-dependent hydrolases"/>
    <property type="match status" value="1"/>
</dbReference>
<dbReference type="GeneID" id="111595556"/>
<dbReference type="Gene3D" id="3.20.20.140">
    <property type="entry name" value="Metal-dependent hydrolases"/>
    <property type="match status" value="1"/>
</dbReference>
<gene>
    <name evidence="12" type="primary">LOC111595556</name>
</gene>
<evidence type="ECO:0000256" key="7">
    <source>
        <dbReference type="ARBA" id="ARBA00022833"/>
    </source>
</evidence>
<dbReference type="AlphaFoldDB" id="A0A6J1LFW8"/>
<dbReference type="GO" id="GO:0008270">
    <property type="term" value="F:zinc ion binding"/>
    <property type="evidence" value="ECO:0007669"/>
    <property type="project" value="UniProtKB-UniRule"/>
</dbReference>
<keyword evidence="11" id="KW-1185">Reference proteome</keyword>
<dbReference type="UniPathway" id="UPA00603">
    <property type="reaction ID" value="UER00660"/>
</dbReference>
<evidence type="ECO:0000256" key="6">
    <source>
        <dbReference type="ARBA" id="ARBA00022801"/>
    </source>
</evidence>
<organism evidence="11 12">
    <name type="scientific">Drosophila hydei</name>
    <name type="common">Fruit fly</name>
    <dbReference type="NCBI Taxonomy" id="7224"/>
    <lineage>
        <taxon>Eukaryota</taxon>
        <taxon>Metazoa</taxon>
        <taxon>Ecdysozoa</taxon>
        <taxon>Arthropoda</taxon>
        <taxon>Hexapoda</taxon>
        <taxon>Insecta</taxon>
        <taxon>Pterygota</taxon>
        <taxon>Neoptera</taxon>
        <taxon>Endopterygota</taxon>
        <taxon>Diptera</taxon>
        <taxon>Brachycera</taxon>
        <taxon>Muscomorpha</taxon>
        <taxon>Ephydroidea</taxon>
        <taxon>Drosophilidae</taxon>
        <taxon>Drosophila</taxon>
    </lineage>
</organism>
<dbReference type="CTD" id="40528"/>
<comment type="function">
    <text evidence="9">Catalyzes the hydrolytic deamination of guanine, producing xanthine and ammonia.</text>
</comment>
<evidence type="ECO:0000256" key="8">
    <source>
        <dbReference type="ARBA" id="ARBA00051148"/>
    </source>
</evidence>
<keyword evidence="6 9" id="KW-0378">Hydrolase</keyword>